<feature type="domain" description="N-acetyltransferase" evidence="3">
    <location>
        <begin position="16"/>
        <end position="176"/>
    </location>
</feature>
<dbReference type="InterPro" id="IPR016181">
    <property type="entry name" value="Acyl_CoA_acyltransferase"/>
</dbReference>
<protein>
    <submittedName>
        <fullName evidence="4">GNAT family N-acetyltransferase</fullName>
    </submittedName>
</protein>
<proteinExistence type="predicted"/>
<accession>A0A9D1YSC7</accession>
<keyword evidence="1" id="KW-0808">Transferase</keyword>
<evidence type="ECO:0000259" key="3">
    <source>
        <dbReference type="PROSITE" id="PS51186"/>
    </source>
</evidence>
<organism evidence="4 5">
    <name type="scientific">Candidatus Eisenbergiella pullistercoris</name>
    <dbReference type="NCBI Taxonomy" id="2838555"/>
    <lineage>
        <taxon>Bacteria</taxon>
        <taxon>Bacillati</taxon>
        <taxon>Bacillota</taxon>
        <taxon>Clostridia</taxon>
        <taxon>Lachnospirales</taxon>
        <taxon>Lachnospiraceae</taxon>
        <taxon>Eisenbergiella</taxon>
    </lineage>
</organism>
<reference evidence="4" key="1">
    <citation type="journal article" date="2021" name="PeerJ">
        <title>Extensive microbial diversity within the chicken gut microbiome revealed by metagenomics and culture.</title>
        <authorList>
            <person name="Gilroy R."/>
            <person name="Ravi A."/>
            <person name="Getino M."/>
            <person name="Pursley I."/>
            <person name="Horton D.L."/>
            <person name="Alikhan N.F."/>
            <person name="Baker D."/>
            <person name="Gharbi K."/>
            <person name="Hall N."/>
            <person name="Watson M."/>
            <person name="Adriaenssens E.M."/>
            <person name="Foster-Nyarko E."/>
            <person name="Jarju S."/>
            <person name="Secka A."/>
            <person name="Antonio M."/>
            <person name="Oren A."/>
            <person name="Chaudhuri R.R."/>
            <person name="La Ragione R."/>
            <person name="Hildebrand F."/>
            <person name="Pallen M.J."/>
        </authorList>
    </citation>
    <scope>NUCLEOTIDE SEQUENCE</scope>
    <source>
        <strain evidence="4">ChiSxjej3B15-24422</strain>
    </source>
</reference>
<comment type="caution">
    <text evidence="4">The sequence shown here is derived from an EMBL/GenBank/DDBJ whole genome shotgun (WGS) entry which is preliminary data.</text>
</comment>
<dbReference type="Pfam" id="PF00583">
    <property type="entry name" value="Acetyltransf_1"/>
    <property type="match status" value="1"/>
</dbReference>
<dbReference type="InterPro" id="IPR050832">
    <property type="entry name" value="Bact_Acetyltransf"/>
</dbReference>
<keyword evidence="2" id="KW-0012">Acyltransferase</keyword>
<dbReference type="EMBL" id="DXDD01000176">
    <property type="protein sequence ID" value="HIY61812.1"/>
    <property type="molecule type" value="Genomic_DNA"/>
</dbReference>
<sequence>MIYETKKIQLKNGQEAVFRSPSASDGTQMLEVLKRLSAETDFLLRYPEEWTTTAEQEAGYLEGLNRSQNDLMILCTVDGEIAGNSQISFFPGIKTRHRAVLSIGLLERFWGLGIGTAMFEEMEKAARERGILQLELDYIEGNERGRRLYEKLGFVPVAERPDAVRLKDGSMKKEISMMKRL</sequence>
<evidence type="ECO:0000313" key="5">
    <source>
        <dbReference type="Proteomes" id="UP000824007"/>
    </source>
</evidence>
<dbReference type="Proteomes" id="UP000824007">
    <property type="component" value="Unassembled WGS sequence"/>
</dbReference>
<dbReference type="SUPFAM" id="SSF55729">
    <property type="entry name" value="Acyl-CoA N-acyltransferases (Nat)"/>
    <property type="match status" value="1"/>
</dbReference>
<evidence type="ECO:0000256" key="1">
    <source>
        <dbReference type="ARBA" id="ARBA00022679"/>
    </source>
</evidence>
<dbReference type="InterPro" id="IPR000182">
    <property type="entry name" value="GNAT_dom"/>
</dbReference>
<dbReference type="Gene3D" id="3.40.630.30">
    <property type="match status" value="1"/>
</dbReference>
<dbReference type="PANTHER" id="PTHR43877">
    <property type="entry name" value="AMINOALKYLPHOSPHONATE N-ACETYLTRANSFERASE-RELATED-RELATED"/>
    <property type="match status" value="1"/>
</dbReference>
<evidence type="ECO:0000313" key="4">
    <source>
        <dbReference type="EMBL" id="HIY61812.1"/>
    </source>
</evidence>
<dbReference type="CDD" id="cd04301">
    <property type="entry name" value="NAT_SF"/>
    <property type="match status" value="1"/>
</dbReference>
<dbReference type="AlphaFoldDB" id="A0A9D1YSC7"/>
<gene>
    <name evidence="4" type="ORF">H9831_14255</name>
</gene>
<name>A0A9D1YSC7_9FIRM</name>
<dbReference type="GO" id="GO:0016747">
    <property type="term" value="F:acyltransferase activity, transferring groups other than amino-acyl groups"/>
    <property type="evidence" value="ECO:0007669"/>
    <property type="project" value="InterPro"/>
</dbReference>
<dbReference type="PROSITE" id="PS51186">
    <property type="entry name" value="GNAT"/>
    <property type="match status" value="1"/>
</dbReference>
<evidence type="ECO:0000256" key="2">
    <source>
        <dbReference type="ARBA" id="ARBA00023315"/>
    </source>
</evidence>
<reference evidence="4" key="2">
    <citation type="submission" date="2021-04" db="EMBL/GenBank/DDBJ databases">
        <authorList>
            <person name="Gilroy R."/>
        </authorList>
    </citation>
    <scope>NUCLEOTIDE SEQUENCE</scope>
    <source>
        <strain evidence="4">ChiSxjej3B15-24422</strain>
    </source>
</reference>